<evidence type="ECO:0000256" key="3">
    <source>
        <dbReference type="ARBA" id="ARBA00022777"/>
    </source>
</evidence>
<dbReference type="Gene3D" id="3.40.50.300">
    <property type="entry name" value="P-loop containing nucleotide triphosphate hydrolases"/>
    <property type="match status" value="1"/>
</dbReference>
<dbReference type="Proteomes" id="UP001431209">
    <property type="component" value="Unassembled WGS sequence"/>
</dbReference>
<dbReference type="GO" id="GO:0005524">
    <property type="term" value="F:ATP binding"/>
    <property type="evidence" value="ECO:0007669"/>
    <property type="project" value="InterPro"/>
</dbReference>
<dbReference type="Pfam" id="PF00406">
    <property type="entry name" value="ADK"/>
    <property type="match status" value="1"/>
</dbReference>
<evidence type="ECO:0000313" key="5">
    <source>
        <dbReference type="EMBL" id="KAL0485565.1"/>
    </source>
</evidence>
<dbReference type="PRINTS" id="PR00094">
    <property type="entry name" value="ADENYLTKNASE"/>
</dbReference>
<evidence type="ECO:0000313" key="6">
    <source>
        <dbReference type="Proteomes" id="UP001431209"/>
    </source>
</evidence>
<accession>A0AAW2Z9M3</accession>
<sequence>MHRTRCYLVRNIANKLLFNYGLSKPHFSQFRRYTNDASARQTAMPANPNEPIPINVGQDSTTIISSPLPQSINIPEGTTATIITTHQEPTTNPQQVVVTTQPNSDATLDKELEIKDPALIFDQVMKKLEDKFGKEKLHFPKEIYFILGAPGAGKGTMNKYIMRERGIIAKPVVTSDLLETPEMKKLKDEGYLISDRQVIELVFAKLLEPIYENGAIVDGFIRTVVQAHCVSFLYDYMLQLCKEMRDTPYAAKFRRPVFRITVLFVDEQVSVLRQISRGKQVAENNRIRRETGIGTLLEERATDVSPEAAKKRYKFFRDNIYESVKLLKEKFDYNFIDASGDIAQVAKNVIAEYAYQSSIELGKETFDMITNIPPAEDVILHARQQLVKRLDGYQQRHYELFKEVLKIIQEEFLHIIKRQALSGVAIIRSENEIFNDPMALNMVLDVLTERGYQVILDYERKLIPVKMDPATFEIICTPKRLFHFEIQFSRPKIRN</sequence>
<dbReference type="InterPro" id="IPR027417">
    <property type="entry name" value="P-loop_NTPase"/>
</dbReference>
<keyword evidence="1 4" id="KW-0808">Transferase</keyword>
<reference evidence="5 6" key="1">
    <citation type="submission" date="2024-03" db="EMBL/GenBank/DDBJ databases">
        <title>The Acrasis kona genome and developmental transcriptomes reveal deep origins of eukaryotic multicellular pathways.</title>
        <authorList>
            <person name="Sheikh S."/>
            <person name="Fu C.-J."/>
            <person name="Brown M.W."/>
            <person name="Baldauf S.L."/>
        </authorList>
    </citation>
    <scope>NUCLEOTIDE SEQUENCE [LARGE SCALE GENOMIC DNA]</scope>
    <source>
        <strain evidence="5 6">ATCC MYA-3509</strain>
    </source>
</reference>
<dbReference type="AlphaFoldDB" id="A0AAW2Z9M3"/>
<dbReference type="InterPro" id="IPR000850">
    <property type="entry name" value="Adenylat/UMP-CMP_kin"/>
</dbReference>
<name>A0AAW2Z9M3_9EUKA</name>
<dbReference type="EMBL" id="JAOPGA020001148">
    <property type="protein sequence ID" value="KAL0485565.1"/>
    <property type="molecule type" value="Genomic_DNA"/>
</dbReference>
<keyword evidence="2" id="KW-0547">Nucleotide-binding</keyword>
<proteinExistence type="inferred from homology"/>
<protein>
    <submittedName>
        <fullName evidence="5">Adenylate kinase</fullName>
    </submittedName>
</protein>
<dbReference type="PANTHER" id="PTHR23359">
    <property type="entry name" value="NUCLEOTIDE KINASE"/>
    <property type="match status" value="1"/>
</dbReference>
<keyword evidence="3 4" id="KW-0418">Kinase</keyword>
<dbReference type="CDD" id="cd01428">
    <property type="entry name" value="ADK"/>
    <property type="match status" value="1"/>
</dbReference>
<organism evidence="5 6">
    <name type="scientific">Acrasis kona</name>
    <dbReference type="NCBI Taxonomy" id="1008807"/>
    <lineage>
        <taxon>Eukaryota</taxon>
        <taxon>Discoba</taxon>
        <taxon>Heterolobosea</taxon>
        <taxon>Tetramitia</taxon>
        <taxon>Eutetramitia</taxon>
        <taxon>Acrasidae</taxon>
        <taxon>Acrasis</taxon>
    </lineage>
</organism>
<dbReference type="GO" id="GO:0006139">
    <property type="term" value="P:nucleobase-containing compound metabolic process"/>
    <property type="evidence" value="ECO:0007669"/>
    <property type="project" value="InterPro"/>
</dbReference>
<keyword evidence="6" id="KW-1185">Reference proteome</keyword>
<comment type="similarity">
    <text evidence="4">Belongs to the adenylate kinase family.</text>
</comment>
<comment type="caution">
    <text evidence="5">The sequence shown here is derived from an EMBL/GenBank/DDBJ whole genome shotgun (WGS) entry which is preliminary data.</text>
</comment>
<dbReference type="SUPFAM" id="SSF52540">
    <property type="entry name" value="P-loop containing nucleoside triphosphate hydrolases"/>
    <property type="match status" value="1"/>
</dbReference>
<dbReference type="GO" id="GO:0019205">
    <property type="term" value="F:nucleobase-containing compound kinase activity"/>
    <property type="evidence" value="ECO:0007669"/>
    <property type="project" value="InterPro"/>
</dbReference>
<evidence type="ECO:0000256" key="4">
    <source>
        <dbReference type="RuleBase" id="RU003330"/>
    </source>
</evidence>
<gene>
    <name evidence="5" type="ORF">AKO1_003143</name>
</gene>
<evidence type="ECO:0000256" key="2">
    <source>
        <dbReference type="ARBA" id="ARBA00022741"/>
    </source>
</evidence>
<evidence type="ECO:0000256" key="1">
    <source>
        <dbReference type="ARBA" id="ARBA00022679"/>
    </source>
</evidence>